<comment type="caution">
    <text evidence="1">The sequence shown here is derived from an EMBL/GenBank/DDBJ whole genome shotgun (WGS) entry which is preliminary data.</text>
</comment>
<dbReference type="EMBL" id="BLXT01007004">
    <property type="protein sequence ID" value="GFO35806.1"/>
    <property type="molecule type" value="Genomic_DNA"/>
</dbReference>
<protein>
    <submittedName>
        <fullName evidence="1">Uncharacterized protein</fullName>
    </submittedName>
</protein>
<organism evidence="1 2">
    <name type="scientific">Plakobranchus ocellatus</name>
    <dbReference type="NCBI Taxonomy" id="259542"/>
    <lineage>
        <taxon>Eukaryota</taxon>
        <taxon>Metazoa</taxon>
        <taxon>Spiralia</taxon>
        <taxon>Lophotrochozoa</taxon>
        <taxon>Mollusca</taxon>
        <taxon>Gastropoda</taxon>
        <taxon>Heterobranchia</taxon>
        <taxon>Euthyneura</taxon>
        <taxon>Panpulmonata</taxon>
        <taxon>Sacoglossa</taxon>
        <taxon>Placobranchoidea</taxon>
        <taxon>Plakobranchidae</taxon>
        <taxon>Plakobranchus</taxon>
    </lineage>
</organism>
<keyword evidence="2" id="KW-1185">Reference proteome</keyword>
<gene>
    <name evidence="1" type="ORF">PoB_006231100</name>
</gene>
<reference evidence="1 2" key="1">
    <citation type="journal article" date="2021" name="Elife">
        <title>Chloroplast acquisition without the gene transfer in kleptoplastic sea slugs, Plakobranchus ocellatus.</title>
        <authorList>
            <person name="Maeda T."/>
            <person name="Takahashi S."/>
            <person name="Yoshida T."/>
            <person name="Shimamura S."/>
            <person name="Takaki Y."/>
            <person name="Nagai Y."/>
            <person name="Toyoda A."/>
            <person name="Suzuki Y."/>
            <person name="Arimoto A."/>
            <person name="Ishii H."/>
            <person name="Satoh N."/>
            <person name="Nishiyama T."/>
            <person name="Hasebe M."/>
            <person name="Maruyama T."/>
            <person name="Minagawa J."/>
            <person name="Obokata J."/>
            <person name="Shigenobu S."/>
        </authorList>
    </citation>
    <scope>NUCLEOTIDE SEQUENCE [LARGE SCALE GENOMIC DNA]</scope>
</reference>
<evidence type="ECO:0000313" key="2">
    <source>
        <dbReference type="Proteomes" id="UP000735302"/>
    </source>
</evidence>
<accession>A0AAV4CVT9</accession>
<proteinExistence type="predicted"/>
<sequence length="113" mass="13054">MVNYYSLVINDLATSASDAQGLHLRGPYRVDDQVLARRPKVLKVQSTWSKPLTILEVLGNWTYRLSDDQTWNAHKLRRYPEPEALLLYHHHPTLPLNTLSTPQPWGFSGTIFR</sequence>
<evidence type="ECO:0000313" key="1">
    <source>
        <dbReference type="EMBL" id="GFO35806.1"/>
    </source>
</evidence>
<dbReference type="Proteomes" id="UP000735302">
    <property type="component" value="Unassembled WGS sequence"/>
</dbReference>
<name>A0AAV4CVT9_9GAST</name>
<dbReference type="AlphaFoldDB" id="A0AAV4CVT9"/>